<dbReference type="AlphaFoldDB" id="A0A9J6DHK0"/>
<feature type="compositionally biased region" description="Basic and acidic residues" evidence="1">
    <location>
        <begin position="73"/>
        <end position="86"/>
    </location>
</feature>
<comment type="caution">
    <text evidence="2">The sequence shown here is derived from an EMBL/GenBank/DDBJ whole genome shotgun (WGS) entry which is preliminary data.</text>
</comment>
<gene>
    <name evidence="2" type="ORF">HPB51_015615</name>
</gene>
<evidence type="ECO:0000313" key="2">
    <source>
        <dbReference type="EMBL" id="KAH8021435.1"/>
    </source>
</evidence>
<protein>
    <submittedName>
        <fullName evidence="2">Uncharacterized protein</fullName>
    </submittedName>
</protein>
<keyword evidence="3" id="KW-1185">Reference proteome</keyword>
<proteinExistence type="predicted"/>
<feature type="region of interest" description="Disordered" evidence="1">
    <location>
        <begin position="1"/>
        <end position="89"/>
    </location>
</feature>
<evidence type="ECO:0000256" key="1">
    <source>
        <dbReference type="SAM" id="MobiDB-lite"/>
    </source>
</evidence>
<dbReference type="Proteomes" id="UP000821866">
    <property type="component" value="Chromosome 7"/>
</dbReference>
<evidence type="ECO:0000313" key="3">
    <source>
        <dbReference type="Proteomes" id="UP000821866"/>
    </source>
</evidence>
<accession>A0A9J6DHK0</accession>
<feature type="compositionally biased region" description="Basic and acidic residues" evidence="1">
    <location>
        <begin position="1"/>
        <end position="19"/>
    </location>
</feature>
<dbReference type="EMBL" id="JABSTU010000009">
    <property type="protein sequence ID" value="KAH8021435.1"/>
    <property type="molecule type" value="Genomic_DNA"/>
</dbReference>
<feature type="compositionally biased region" description="Low complexity" evidence="1">
    <location>
        <begin position="56"/>
        <end position="69"/>
    </location>
</feature>
<sequence length="207" mass="22211">MNSRNRCRDNDWSDCDAPRKHSRPAPCSPCTDASDSYDALPRPVQILANGGGMPQASTTTSAAPSCSSSETKPTTDDHEHGEEEGQVKAPWATWYTAAPKPTCSARRHCNRVATSVHTGGSSLHQDGGKFCATSYRSSSGEFHSGMLNGARRRARALATSPEVPIDPDVAGTVLFKLSAPNGPRSRLMWASALSSRRSVIKVRVNSR</sequence>
<name>A0A9J6DHK0_RHIMP</name>
<reference evidence="2" key="1">
    <citation type="journal article" date="2020" name="Cell">
        <title>Large-Scale Comparative Analyses of Tick Genomes Elucidate Their Genetic Diversity and Vector Capacities.</title>
        <authorList>
            <consortium name="Tick Genome and Microbiome Consortium (TIGMIC)"/>
            <person name="Jia N."/>
            <person name="Wang J."/>
            <person name="Shi W."/>
            <person name="Du L."/>
            <person name="Sun Y."/>
            <person name="Zhan W."/>
            <person name="Jiang J.F."/>
            <person name="Wang Q."/>
            <person name="Zhang B."/>
            <person name="Ji P."/>
            <person name="Bell-Sakyi L."/>
            <person name="Cui X.M."/>
            <person name="Yuan T.T."/>
            <person name="Jiang B.G."/>
            <person name="Yang W.F."/>
            <person name="Lam T.T."/>
            <person name="Chang Q.C."/>
            <person name="Ding S.J."/>
            <person name="Wang X.J."/>
            <person name="Zhu J.G."/>
            <person name="Ruan X.D."/>
            <person name="Zhao L."/>
            <person name="Wei J.T."/>
            <person name="Ye R.Z."/>
            <person name="Que T.C."/>
            <person name="Du C.H."/>
            <person name="Zhou Y.H."/>
            <person name="Cheng J.X."/>
            <person name="Dai P.F."/>
            <person name="Guo W.B."/>
            <person name="Han X.H."/>
            <person name="Huang E.J."/>
            <person name="Li L.F."/>
            <person name="Wei W."/>
            <person name="Gao Y.C."/>
            <person name="Liu J.Z."/>
            <person name="Shao H.Z."/>
            <person name="Wang X."/>
            <person name="Wang C.C."/>
            <person name="Yang T.C."/>
            <person name="Huo Q.B."/>
            <person name="Li W."/>
            <person name="Chen H.Y."/>
            <person name="Chen S.E."/>
            <person name="Zhou L.G."/>
            <person name="Ni X.B."/>
            <person name="Tian J.H."/>
            <person name="Sheng Y."/>
            <person name="Liu T."/>
            <person name="Pan Y.S."/>
            <person name="Xia L.Y."/>
            <person name="Li J."/>
            <person name="Zhao F."/>
            <person name="Cao W.C."/>
        </authorList>
    </citation>
    <scope>NUCLEOTIDE SEQUENCE</scope>
    <source>
        <strain evidence="2">Rmic-2018</strain>
    </source>
</reference>
<reference evidence="2" key="2">
    <citation type="submission" date="2021-09" db="EMBL/GenBank/DDBJ databases">
        <authorList>
            <person name="Jia N."/>
            <person name="Wang J."/>
            <person name="Shi W."/>
            <person name="Du L."/>
            <person name="Sun Y."/>
            <person name="Zhan W."/>
            <person name="Jiang J."/>
            <person name="Wang Q."/>
            <person name="Zhang B."/>
            <person name="Ji P."/>
            <person name="Sakyi L.B."/>
            <person name="Cui X."/>
            <person name="Yuan T."/>
            <person name="Jiang B."/>
            <person name="Yang W."/>
            <person name="Lam T.T.-Y."/>
            <person name="Chang Q."/>
            <person name="Ding S."/>
            <person name="Wang X."/>
            <person name="Zhu J."/>
            <person name="Ruan X."/>
            <person name="Zhao L."/>
            <person name="Wei J."/>
            <person name="Que T."/>
            <person name="Du C."/>
            <person name="Cheng J."/>
            <person name="Dai P."/>
            <person name="Han X."/>
            <person name="Huang E."/>
            <person name="Gao Y."/>
            <person name="Liu J."/>
            <person name="Shao H."/>
            <person name="Ye R."/>
            <person name="Li L."/>
            <person name="Wei W."/>
            <person name="Wang X."/>
            <person name="Wang C."/>
            <person name="Huo Q."/>
            <person name="Li W."/>
            <person name="Guo W."/>
            <person name="Chen H."/>
            <person name="Chen S."/>
            <person name="Zhou L."/>
            <person name="Zhou L."/>
            <person name="Ni X."/>
            <person name="Tian J."/>
            <person name="Zhou Y."/>
            <person name="Sheng Y."/>
            <person name="Liu T."/>
            <person name="Pan Y."/>
            <person name="Xia L."/>
            <person name="Li J."/>
            <person name="Zhao F."/>
            <person name="Cao W."/>
        </authorList>
    </citation>
    <scope>NUCLEOTIDE SEQUENCE</scope>
    <source>
        <strain evidence="2">Rmic-2018</strain>
        <tissue evidence="2">Larvae</tissue>
    </source>
</reference>
<organism evidence="2 3">
    <name type="scientific">Rhipicephalus microplus</name>
    <name type="common">Cattle tick</name>
    <name type="synonym">Boophilus microplus</name>
    <dbReference type="NCBI Taxonomy" id="6941"/>
    <lineage>
        <taxon>Eukaryota</taxon>
        <taxon>Metazoa</taxon>
        <taxon>Ecdysozoa</taxon>
        <taxon>Arthropoda</taxon>
        <taxon>Chelicerata</taxon>
        <taxon>Arachnida</taxon>
        <taxon>Acari</taxon>
        <taxon>Parasitiformes</taxon>
        <taxon>Ixodida</taxon>
        <taxon>Ixodoidea</taxon>
        <taxon>Ixodidae</taxon>
        <taxon>Rhipicephalinae</taxon>
        <taxon>Rhipicephalus</taxon>
        <taxon>Boophilus</taxon>
    </lineage>
</organism>